<dbReference type="GeneID" id="91110620"/>
<gene>
    <name evidence="1" type="ORF">ABSL23_15680</name>
</gene>
<accession>A0AAU8CHD5</accession>
<sequence>MRGHLRSDILAGVGKPVVASFLLVFRDKQFNEVLQDYYANFVIVADETRKTSSKSASTRLGWHQFATASIS</sequence>
<dbReference type="KEGG" id="hanx:ABSL23_15680"/>
<evidence type="ECO:0000313" key="1">
    <source>
        <dbReference type="EMBL" id="XCF18166.1"/>
    </source>
</evidence>
<proteinExistence type="predicted"/>
<keyword evidence="1" id="KW-0614">Plasmid</keyword>
<geneLocation type="plasmid" evidence="1">
    <name>pNMX12-1_211</name>
</geneLocation>
<dbReference type="RefSeq" id="WP_353635486.1">
    <property type="nucleotide sequence ID" value="NZ_CP159205.1"/>
</dbReference>
<name>A0AAU8CHD5_9EURY</name>
<protein>
    <submittedName>
        <fullName evidence="1">Uncharacterized protein</fullName>
    </submittedName>
</protein>
<dbReference type="EMBL" id="CP159205">
    <property type="protein sequence ID" value="XCF18166.1"/>
    <property type="molecule type" value="Genomic_DNA"/>
</dbReference>
<dbReference type="AlphaFoldDB" id="A0AAU8CHD5"/>
<reference evidence="1" key="1">
    <citation type="submission" date="2024-06" db="EMBL/GenBank/DDBJ databases">
        <title>Genome Sequence of an extremely halophilic archaeon isolated from Permian era halite, Salado Formation, Carlsbad, New Mexico: Halobacterium sp. strain NMX12-1.</title>
        <authorList>
            <person name="Sotoa L."/>
            <person name="DasSarma P."/>
            <person name="Anton B.P."/>
            <person name="Vincze T."/>
            <person name="Verma I."/>
            <person name="Eralp B."/>
            <person name="Powers D.W."/>
            <person name="Dozier B.L."/>
            <person name="Roberts R.J."/>
            <person name="DasSarma S."/>
        </authorList>
    </citation>
    <scope>NUCLEOTIDE SEQUENCE</scope>
    <source>
        <strain evidence="1">NMX12-1</strain>
        <plasmid evidence="1">pNMX12-1_211</plasmid>
    </source>
</reference>
<organism evidence="1">
    <name type="scientific">Halobacterium sp. NMX12-1</name>
    <dbReference type="NCBI Taxonomy" id="3166650"/>
    <lineage>
        <taxon>Archaea</taxon>
        <taxon>Methanobacteriati</taxon>
        <taxon>Methanobacteriota</taxon>
        <taxon>Stenosarchaea group</taxon>
        <taxon>Halobacteria</taxon>
        <taxon>Halobacteriales</taxon>
        <taxon>Halobacteriaceae</taxon>
        <taxon>Halobacterium</taxon>
    </lineage>
</organism>